<feature type="region of interest" description="Disordered" evidence="1">
    <location>
        <begin position="1"/>
        <end position="64"/>
    </location>
</feature>
<feature type="transmembrane region" description="Helical" evidence="2">
    <location>
        <begin position="303"/>
        <end position="322"/>
    </location>
</feature>
<keyword evidence="2" id="KW-0812">Transmembrane</keyword>
<protein>
    <submittedName>
        <fullName evidence="3">Uncharacterized protein</fullName>
    </submittedName>
</protein>
<evidence type="ECO:0000313" key="4">
    <source>
        <dbReference type="Proteomes" id="UP001596145"/>
    </source>
</evidence>
<dbReference type="RefSeq" id="WP_122104349.1">
    <property type="nucleotide sequence ID" value="NZ_JBHSKV010000007.1"/>
</dbReference>
<evidence type="ECO:0000256" key="2">
    <source>
        <dbReference type="SAM" id="Phobius"/>
    </source>
</evidence>
<reference evidence="3 4" key="1">
    <citation type="journal article" date="2019" name="Int. J. Syst. Evol. Microbiol.">
        <title>The Global Catalogue of Microorganisms (GCM) 10K type strain sequencing project: providing services to taxonomists for standard genome sequencing and annotation.</title>
        <authorList>
            <consortium name="The Broad Institute Genomics Platform"/>
            <consortium name="The Broad Institute Genome Sequencing Center for Infectious Disease"/>
            <person name="Wu L."/>
            <person name="Ma J."/>
        </authorList>
    </citation>
    <scope>NUCLEOTIDE SEQUENCE [LARGE SCALE GENOMIC DNA]</scope>
    <source>
        <strain evidence="3 4">CGMCC 1.16026</strain>
    </source>
</reference>
<dbReference type="AlphaFoldDB" id="A0ABD5QPC1"/>
<keyword evidence="4" id="KW-1185">Reference proteome</keyword>
<dbReference type="Proteomes" id="UP001596145">
    <property type="component" value="Unassembled WGS sequence"/>
</dbReference>
<evidence type="ECO:0000256" key="1">
    <source>
        <dbReference type="SAM" id="MobiDB-lite"/>
    </source>
</evidence>
<evidence type="ECO:0000313" key="3">
    <source>
        <dbReference type="EMBL" id="MFC5134063.1"/>
    </source>
</evidence>
<proteinExistence type="predicted"/>
<sequence>MPSESGSAAEPTEPAAAAEPTESTESTEGTDPTESAGTTEPAEPATDLDSQADPGAAPIHDPIEWGPVRHDRLRSVALGVGLVVAVGLFAIVAVVAVAVAGAAWSAATGGGTPGGSDLWVLALLLLVGGPFSLFYLLIAYDRSTEGARETLRSAFGDYSLSRESIRPRWVLAGAAPFGALWVWGPSPAELGFAYLFPLIWFLPVLAGSRGTSIRLDPAERVVERTYHTHDRSRSDDLDSVIRTRRIDLPWTTLFLLAYRGNAWYRSTPWLFVPTGRADEVEAALESVLARSPGPDRASVPERVTLAVLGSSSLVVGLAMSVAGADGGGVALGLLSAPFTLLFLALAARL</sequence>
<dbReference type="EMBL" id="JBHSKV010000007">
    <property type="protein sequence ID" value="MFC5134063.1"/>
    <property type="molecule type" value="Genomic_DNA"/>
</dbReference>
<feature type="transmembrane region" description="Helical" evidence="2">
    <location>
        <begin position="118"/>
        <end position="138"/>
    </location>
</feature>
<name>A0ABD5QPC1_9EURY</name>
<feature type="compositionally biased region" description="Low complexity" evidence="1">
    <location>
        <begin position="1"/>
        <end position="35"/>
    </location>
</feature>
<gene>
    <name evidence="3" type="ORF">ACFPJA_04915</name>
</gene>
<feature type="transmembrane region" description="Helical" evidence="2">
    <location>
        <begin position="76"/>
        <end position="106"/>
    </location>
</feature>
<keyword evidence="2" id="KW-1133">Transmembrane helix</keyword>
<accession>A0ABD5QPC1</accession>
<comment type="caution">
    <text evidence="3">The sequence shown here is derived from an EMBL/GenBank/DDBJ whole genome shotgun (WGS) entry which is preliminary data.</text>
</comment>
<feature type="transmembrane region" description="Helical" evidence="2">
    <location>
        <begin position="328"/>
        <end position="347"/>
    </location>
</feature>
<keyword evidence="2" id="KW-0472">Membrane</keyword>
<organism evidence="3 4">
    <name type="scientific">Halorubrum glutamatedens</name>
    <dbReference type="NCBI Taxonomy" id="2707018"/>
    <lineage>
        <taxon>Archaea</taxon>
        <taxon>Methanobacteriati</taxon>
        <taxon>Methanobacteriota</taxon>
        <taxon>Stenosarchaea group</taxon>
        <taxon>Halobacteria</taxon>
        <taxon>Halobacteriales</taxon>
        <taxon>Haloferacaceae</taxon>
        <taxon>Halorubrum</taxon>
    </lineage>
</organism>